<dbReference type="KEGG" id="aplc:110982463"/>
<name>A0A8B7YVP7_ACAPL</name>
<keyword evidence="2" id="KW-1185">Reference proteome</keyword>
<dbReference type="SMART" id="SM00114">
    <property type="entry name" value="CARD"/>
    <property type="match status" value="1"/>
</dbReference>
<evidence type="ECO:0000259" key="1">
    <source>
        <dbReference type="PROSITE" id="PS50209"/>
    </source>
</evidence>
<dbReference type="SUPFAM" id="SSF47986">
    <property type="entry name" value="DEATH domain"/>
    <property type="match status" value="1"/>
</dbReference>
<sequence length="174" mass="19673">MYASVWDWDGSVNDVYFCNKEVSSSDPLPFLEKEENVEPHRILDHLIQHGVFTPDMIQEITSKETIKDQTGKLLNMLEKRGQDAYRHFRSVLLETGYEHLVEKLDNTANNTADEIDGRAIRPAQQGISSTLQIRNNQGRQNAQHVTNNVIGNNNFAVFGGHNLTINHFNHSGSG</sequence>
<dbReference type="PANTHER" id="PTHR15034:SF5">
    <property type="entry name" value="DEATH DOMAIN-CONTAINING PROTEIN CRADD"/>
    <property type="match status" value="1"/>
</dbReference>
<dbReference type="InterPro" id="IPR001315">
    <property type="entry name" value="CARD"/>
</dbReference>
<proteinExistence type="predicted"/>
<dbReference type="PROSITE" id="PS50209">
    <property type="entry name" value="CARD"/>
    <property type="match status" value="1"/>
</dbReference>
<protein>
    <submittedName>
        <fullName evidence="3">Uncharacterized protein LOC110982463 isoform X1</fullName>
    </submittedName>
</protein>
<dbReference type="Pfam" id="PF00619">
    <property type="entry name" value="CARD"/>
    <property type="match status" value="1"/>
</dbReference>
<organism evidence="2 3">
    <name type="scientific">Acanthaster planci</name>
    <name type="common">Crown-of-thorns starfish</name>
    <dbReference type="NCBI Taxonomy" id="133434"/>
    <lineage>
        <taxon>Eukaryota</taxon>
        <taxon>Metazoa</taxon>
        <taxon>Echinodermata</taxon>
        <taxon>Eleutherozoa</taxon>
        <taxon>Asterozoa</taxon>
        <taxon>Asteroidea</taxon>
        <taxon>Valvatacea</taxon>
        <taxon>Valvatida</taxon>
        <taxon>Acanthasteridae</taxon>
        <taxon>Acanthaster</taxon>
    </lineage>
</organism>
<dbReference type="AlphaFoldDB" id="A0A8B7YVP7"/>
<gene>
    <name evidence="3" type="primary">LOC110982463</name>
</gene>
<dbReference type="Proteomes" id="UP000694845">
    <property type="component" value="Unplaced"/>
</dbReference>
<accession>A0A8B7YVP7</accession>
<evidence type="ECO:0000313" key="3">
    <source>
        <dbReference type="RefSeq" id="XP_022096560.1"/>
    </source>
</evidence>
<dbReference type="OMA" id="NNNFVIM"/>
<dbReference type="InterPro" id="IPR037939">
    <property type="entry name" value="CRADD"/>
</dbReference>
<dbReference type="InterPro" id="IPR011029">
    <property type="entry name" value="DEATH-like_dom_sf"/>
</dbReference>
<feature type="domain" description="CARD" evidence="1">
    <location>
        <begin position="42"/>
        <end position="107"/>
    </location>
</feature>
<dbReference type="OrthoDB" id="10031931at2759"/>
<dbReference type="Gene3D" id="1.10.533.10">
    <property type="entry name" value="Death Domain, Fas"/>
    <property type="match status" value="1"/>
</dbReference>
<dbReference type="RefSeq" id="XP_022096560.1">
    <property type="nucleotide sequence ID" value="XM_022240868.1"/>
</dbReference>
<reference evidence="3" key="1">
    <citation type="submission" date="2025-08" db="UniProtKB">
        <authorList>
            <consortium name="RefSeq"/>
        </authorList>
    </citation>
    <scope>IDENTIFICATION</scope>
</reference>
<dbReference type="GeneID" id="110982463"/>
<dbReference type="PANTHER" id="PTHR15034">
    <property type="entry name" value="DEATH DOMAIN-CONTAINING PROTEIN CRADD"/>
    <property type="match status" value="1"/>
</dbReference>
<dbReference type="GO" id="GO:0070513">
    <property type="term" value="F:death domain binding"/>
    <property type="evidence" value="ECO:0007669"/>
    <property type="project" value="InterPro"/>
</dbReference>
<dbReference type="GO" id="GO:0042981">
    <property type="term" value="P:regulation of apoptotic process"/>
    <property type="evidence" value="ECO:0007669"/>
    <property type="project" value="InterPro"/>
</dbReference>
<dbReference type="GO" id="GO:0002020">
    <property type="term" value="F:protease binding"/>
    <property type="evidence" value="ECO:0007669"/>
    <property type="project" value="InterPro"/>
</dbReference>
<evidence type="ECO:0000313" key="2">
    <source>
        <dbReference type="Proteomes" id="UP000694845"/>
    </source>
</evidence>
<dbReference type="CDD" id="cd01671">
    <property type="entry name" value="CARD"/>
    <property type="match status" value="1"/>
</dbReference>